<dbReference type="AlphaFoldDB" id="A0A9R1AIM0"/>
<sequence>MDMASAPANIQANTHLVRMYASSATFNKSLFLSDQRGQAWRSGEVLPTCAKRSWVRTSLSALHFAGVRLGSYNPSPDPTLCGSFYALGLSFFCLTKSFGLY</sequence>
<name>A0A9R1AIM0_TRITD</name>
<dbReference type="EMBL" id="LT934120">
    <property type="protein sequence ID" value="VAI29261.1"/>
    <property type="molecule type" value="Genomic_DNA"/>
</dbReference>
<gene>
    <name evidence="1" type="ORF">TRITD_5Bv1G065310</name>
</gene>
<evidence type="ECO:0000313" key="1">
    <source>
        <dbReference type="EMBL" id="VAI29261.1"/>
    </source>
</evidence>
<organism evidence="1 2">
    <name type="scientific">Triticum turgidum subsp. durum</name>
    <name type="common">Durum wheat</name>
    <name type="synonym">Triticum durum</name>
    <dbReference type="NCBI Taxonomy" id="4567"/>
    <lineage>
        <taxon>Eukaryota</taxon>
        <taxon>Viridiplantae</taxon>
        <taxon>Streptophyta</taxon>
        <taxon>Embryophyta</taxon>
        <taxon>Tracheophyta</taxon>
        <taxon>Spermatophyta</taxon>
        <taxon>Magnoliopsida</taxon>
        <taxon>Liliopsida</taxon>
        <taxon>Poales</taxon>
        <taxon>Poaceae</taxon>
        <taxon>BOP clade</taxon>
        <taxon>Pooideae</taxon>
        <taxon>Triticodae</taxon>
        <taxon>Triticeae</taxon>
        <taxon>Triticinae</taxon>
        <taxon>Triticum</taxon>
    </lineage>
</organism>
<proteinExistence type="predicted"/>
<dbReference type="Proteomes" id="UP000324705">
    <property type="component" value="Chromosome 5B"/>
</dbReference>
<accession>A0A9R1AIM0</accession>
<reference evidence="1 2" key="1">
    <citation type="submission" date="2017-09" db="EMBL/GenBank/DDBJ databases">
        <authorList>
            <consortium name="International Durum Wheat Genome Sequencing Consortium (IDWGSC)"/>
            <person name="Milanesi L."/>
        </authorList>
    </citation>
    <scope>NUCLEOTIDE SEQUENCE [LARGE SCALE GENOMIC DNA]</scope>
    <source>
        <strain evidence="2">cv. Svevo</strain>
    </source>
</reference>
<protein>
    <submittedName>
        <fullName evidence="1">Uncharacterized protein</fullName>
    </submittedName>
</protein>
<evidence type="ECO:0000313" key="2">
    <source>
        <dbReference type="Proteomes" id="UP000324705"/>
    </source>
</evidence>
<dbReference type="Gramene" id="TRITD5Bv1G065310.1">
    <property type="protein sequence ID" value="TRITD5Bv1G065310.1"/>
    <property type="gene ID" value="TRITD5Bv1G065310"/>
</dbReference>
<keyword evidence="2" id="KW-1185">Reference proteome</keyword>